<dbReference type="PANTHER" id="PTHR10039">
    <property type="entry name" value="AMELOGENIN"/>
    <property type="match status" value="1"/>
</dbReference>
<dbReference type="Pfam" id="PF25053">
    <property type="entry name" value="DUF7791"/>
    <property type="match status" value="1"/>
</dbReference>
<evidence type="ECO:0000259" key="4">
    <source>
        <dbReference type="Pfam" id="PF25053"/>
    </source>
</evidence>
<dbReference type="OrthoDB" id="443402at2759"/>
<dbReference type="Pfam" id="PF14479">
    <property type="entry name" value="HeLo"/>
    <property type="match status" value="1"/>
</dbReference>
<keyword evidence="6" id="KW-1185">Reference proteome</keyword>
<dbReference type="PANTHER" id="PTHR10039:SF5">
    <property type="entry name" value="NACHT DOMAIN-CONTAINING PROTEIN"/>
    <property type="match status" value="1"/>
</dbReference>
<dbReference type="EMBL" id="JAOQAZ010000005">
    <property type="protein sequence ID" value="KAJ4266003.1"/>
    <property type="molecule type" value="Genomic_DNA"/>
</dbReference>
<dbReference type="SUPFAM" id="SSF52540">
    <property type="entry name" value="P-loop containing nucleoside triphosphate hydrolases"/>
    <property type="match status" value="1"/>
</dbReference>
<dbReference type="InterPro" id="IPR027417">
    <property type="entry name" value="P-loop_NTPase"/>
</dbReference>
<sequence>MITAALHLGKDAAILDTKLDVERMLFLRWAERAGLVEQDKFDALFGDPDTRQTVLRILKSIQSLLSEDKVATNGYQGISASRLSRFLREFEKLDIKAHQNPDSVRETKVGKTAKRIRWVIVDKDKFNYHIANLSYFNSSLAILMPVSSNPALNLSEDLRHIRSVAESNNIIQASGTQESTIKTAALAAKGALIRPRILQLLWFRCHDDRRINVKDPHFQTLYWALSPPDGCLRWDDLNAWLQQASGIYWLSGKAGSGKSTLMKFLREHERTRILLYTWANGSKLILASFFFYALGRSEQKSQSGLLRSFLYQILTQDPESAETNPPNVWREFSYDNGESLDKVLPPSVPEMRAALKHICMSCHPGKKLCLLIGGIDEYEGQDLDCANFIRELGSFPFVKVLFSSRPHPAFVAAFSREPKMHLPDLTKRDISLYINDVVASHPYMTTLAQIEPREVELITESLVNKASGVFLWVVLACRSVVEGCNDYSTVSELKHRVDELPQEVEDLLQYLLDQINPQREQEAMKLMRLFYTNQCHQDIDPIPTLGLYLACEQGLGANIPSSIIDLETAPVHQIAAKGSIMEGRVRSHCCGLLEVQRQRGEYHQFYGYNYDEANGCIEDSYVEFMHRTVYDLLSRPRISQREFVGTIKHVGAAIRLAERLGFERAAQYAVEEIADLDCLLGLLSDSRLLDDNDRQEIIGREFDGNYHITPTVTRLEAFNSKYPMAYLTFCKPSLTSTLASWIPHLPDHLLPSYGARYSLTKDRGLTQESAHQAPTMIGHIRRVEDHDVGSYLNSSGALKAVKTPPCANSDIQSLNAPRVSLLLTKFRDLYCGLSSSQPAEVVDAYEEWMRFRRDFHVNALQHPTVQETGVIYVRGQPSRHAFNYSRKHGAGVIIAVLEDESEGERFEEIV</sequence>
<evidence type="ECO:0000256" key="1">
    <source>
        <dbReference type="ARBA" id="ARBA00022737"/>
    </source>
</evidence>
<feature type="domain" description="Prion-inhibition and propagation HeLo" evidence="2">
    <location>
        <begin position="1"/>
        <end position="150"/>
    </location>
</feature>
<evidence type="ECO:0000313" key="6">
    <source>
        <dbReference type="Proteomes" id="UP001152049"/>
    </source>
</evidence>
<evidence type="ECO:0000259" key="2">
    <source>
        <dbReference type="Pfam" id="PF14479"/>
    </source>
</evidence>
<dbReference type="Gene3D" id="1.20.120.1020">
    <property type="entry name" value="Prion-inhibition and propagation, HeLo domain"/>
    <property type="match status" value="1"/>
</dbReference>
<proteinExistence type="predicted"/>
<feature type="domain" description="DUF7791" evidence="4">
    <location>
        <begin position="517"/>
        <end position="639"/>
    </location>
</feature>
<dbReference type="Proteomes" id="UP001152049">
    <property type="component" value="Unassembled WGS sequence"/>
</dbReference>
<dbReference type="InterPro" id="IPR056693">
    <property type="entry name" value="DUF7791"/>
</dbReference>
<protein>
    <recommendedName>
        <fullName evidence="7">Orc1-like AAA ATPase domain-containing protein</fullName>
    </recommendedName>
</protein>
<dbReference type="AlphaFoldDB" id="A0A9W8S856"/>
<comment type="caution">
    <text evidence="5">The sequence shown here is derived from an EMBL/GenBank/DDBJ whole genome shotgun (WGS) entry which is preliminary data.</text>
</comment>
<name>A0A9W8S856_9HYPO</name>
<evidence type="ECO:0008006" key="7">
    <source>
        <dbReference type="Google" id="ProtNLM"/>
    </source>
</evidence>
<reference evidence="5" key="1">
    <citation type="submission" date="2022-09" db="EMBL/GenBank/DDBJ databases">
        <title>Fusarium specimens isolated from Avocado Roots.</title>
        <authorList>
            <person name="Stajich J."/>
            <person name="Roper C."/>
            <person name="Heimlech-Rivalta G."/>
        </authorList>
    </citation>
    <scope>NUCLEOTIDE SEQUENCE</scope>
    <source>
        <strain evidence="5">CF00136</strain>
    </source>
</reference>
<accession>A0A9W8S856</accession>
<evidence type="ECO:0000313" key="5">
    <source>
        <dbReference type="EMBL" id="KAJ4266003.1"/>
    </source>
</evidence>
<feature type="domain" description="Nephrocystin 3-like N-terminal" evidence="3">
    <location>
        <begin position="235"/>
        <end position="405"/>
    </location>
</feature>
<dbReference type="InterPro" id="IPR029498">
    <property type="entry name" value="HeLo_dom"/>
</dbReference>
<keyword evidence="1" id="KW-0677">Repeat</keyword>
<dbReference type="Pfam" id="PF24883">
    <property type="entry name" value="NPHP3_N"/>
    <property type="match status" value="1"/>
</dbReference>
<gene>
    <name evidence="5" type="ORF">NW762_003976</name>
</gene>
<dbReference type="Gene3D" id="3.40.50.300">
    <property type="entry name" value="P-loop containing nucleotide triphosphate hydrolases"/>
    <property type="match status" value="1"/>
</dbReference>
<organism evidence="5 6">
    <name type="scientific">Fusarium torreyae</name>
    <dbReference type="NCBI Taxonomy" id="1237075"/>
    <lineage>
        <taxon>Eukaryota</taxon>
        <taxon>Fungi</taxon>
        <taxon>Dikarya</taxon>
        <taxon>Ascomycota</taxon>
        <taxon>Pezizomycotina</taxon>
        <taxon>Sordariomycetes</taxon>
        <taxon>Hypocreomycetidae</taxon>
        <taxon>Hypocreales</taxon>
        <taxon>Nectriaceae</taxon>
        <taxon>Fusarium</taxon>
    </lineage>
</organism>
<dbReference type="InterPro" id="IPR056884">
    <property type="entry name" value="NPHP3-like_N"/>
</dbReference>
<evidence type="ECO:0000259" key="3">
    <source>
        <dbReference type="Pfam" id="PF24883"/>
    </source>
</evidence>
<dbReference type="InterPro" id="IPR038305">
    <property type="entry name" value="HeLo_sf"/>
</dbReference>